<reference evidence="3" key="1">
    <citation type="submission" date="2021-07" db="EMBL/GenBank/DDBJ databases">
        <authorList>
            <person name="Branca A.L. A."/>
        </authorList>
    </citation>
    <scope>NUCLEOTIDE SEQUENCE</scope>
</reference>
<gene>
    <name evidence="3" type="ORF">PSALAMII_LOCUS318</name>
</gene>
<dbReference type="GO" id="GO:0008180">
    <property type="term" value="C:COP9 signalosome"/>
    <property type="evidence" value="ECO:0007669"/>
    <property type="project" value="TreeGrafter"/>
</dbReference>
<organism evidence="3 4">
    <name type="scientific">Penicillium salamii</name>
    <dbReference type="NCBI Taxonomy" id="1612424"/>
    <lineage>
        <taxon>Eukaryota</taxon>
        <taxon>Fungi</taxon>
        <taxon>Dikarya</taxon>
        <taxon>Ascomycota</taxon>
        <taxon>Pezizomycotina</taxon>
        <taxon>Eurotiomycetes</taxon>
        <taxon>Eurotiomycetidae</taxon>
        <taxon>Eurotiales</taxon>
        <taxon>Aspergillaceae</taxon>
        <taxon>Penicillium</taxon>
    </lineage>
</organism>
<dbReference type="Pfam" id="PF22788">
    <property type="entry name" value="COP9_hel_rpt"/>
    <property type="match status" value="1"/>
</dbReference>
<dbReference type="PANTHER" id="PTHR10758">
    <property type="entry name" value="26S PROTEASOME NON-ATPASE REGULATORY SUBUNIT 3/COP9 SIGNALOSOME COMPLEX SUBUNIT 3"/>
    <property type="match status" value="1"/>
</dbReference>
<comment type="caution">
    <text evidence="3">The sequence shown here is derived from an EMBL/GenBank/DDBJ whole genome shotgun (WGS) entry which is preliminary data.</text>
</comment>
<dbReference type="Proteomes" id="UP001152592">
    <property type="component" value="Unassembled WGS sequence"/>
</dbReference>
<evidence type="ECO:0000313" key="3">
    <source>
        <dbReference type="EMBL" id="CAG8232982.1"/>
    </source>
</evidence>
<accession>A0A9W4N2I7</accession>
<dbReference type="GO" id="GO:0006511">
    <property type="term" value="P:ubiquitin-dependent protein catabolic process"/>
    <property type="evidence" value="ECO:0007669"/>
    <property type="project" value="TreeGrafter"/>
</dbReference>
<feature type="domain" description="COP9 signalosome complex subunit 3 N-terminal helical repeats" evidence="2">
    <location>
        <begin position="4"/>
        <end position="149"/>
    </location>
</feature>
<dbReference type="InterPro" id="IPR055089">
    <property type="entry name" value="COP9_N"/>
</dbReference>
<dbReference type="OrthoDB" id="5342507at2759"/>
<evidence type="ECO:0000313" key="4">
    <source>
        <dbReference type="Proteomes" id="UP001152592"/>
    </source>
</evidence>
<evidence type="ECO:0000259" key="2">
    <source>
        <dbReference type="Pfam" id="PF22788"/>
    </source>
</evidence>
<sequence length="352" mass="38233">MLRLDPSAAVLTSTHILLVKLCLQAKACSYALPILNKHICHFPDLPERSSSEPSAICVGPGSSVSFITGVSGFSAKLTYQDYLRYFVYGGMIYMTLKEWQSALHFLGVVISMPTANSVSAIMVEAYKKWVLVGLLEKGKLCAPPNITAAHVVRVYQSLARPYVSLAQAFERGDLKRLKGEVDAAKDIWCADNNFGLVSQVVDAFFRQSVIKLGRTFAALTIADLARQVLPSPAEETVTESAVSSLIMSGVLDASLVQTQDPAGLSILRFSAVPSFPRLSHELEVQSSLKKERQLMEHLVCNLEEINTALGMSDECLDSLQRGQAWAASGGVNPTPTETVGLEMDEDLMGDMS</sequence>
<proteinExistence type="predicted"/>
<protein>
    <recommendedName>
        <fullName evidence="2">COP9 signalosome complex subunit 3 N-terminal helical repeats domain-containing protein</fullName>
    </recommendedName>
</protein>
<evidence type="ECO:0000256" key="1">
    <source>
        <dbReference type="ARBA" id="ARBA00022490"/>
    </source>
</evidence>
<dbReference type="AlphaFoldDB" id="A0A9W4N2I7"/>
<dbReference type="EMBL" id="CAJVPD010000012">
    <property type="protein sequence ID" value="CAG8232982.1"/>
    <property type="molecule type" value="Genomic_DNA"/>
</dbReference>
<dbReference type="InterPro" id="IPR050756">
    <property type="entry name" value="CSN3"/>
</dbReference>
<keyword evidence="1" id="KW-0963">Cytoplasm</keyword>
<name>A0A9W4N2I7_9EURO</name>
<dbReference type="PANTHER" id="PTHR10758:SF1">
    <property type="entry name" value="COP9 SIGNALOSOME COMPLEX SUBUNIT 3"/>
    <property type="match status" value="1"/>
</dbReference>